<dbReference type="AlphaFoldDB" id="A0A7J7FUQ8"/>
<name>A0A7J7FUQ8_CAMSI</name>
<dbReference type="Proteomes" id="UP000593564">
    <property type="component" value="Unassembled WGS sequence"/>
</dbReference>
<accession>A0A7J7FUQ8</accession>
<feature type="region of interest" description="Disordered" evidence="1">
    <location>
        <begin position="81"/>
        <end position="109"/>
    </location>
</feature>
<gene>
    <name evidence="2" type="ORF">HYC85_028233</name>
</gene>
<dbReference type="EMBL" id="JACBKZ010000014">
    <property type="protein sequence ID" value="KAF5932062.1"/>
    <property type="molecule type" value="Genomic_DNA"/>
</dbReference>
<organism evidence="2 3">
    <name type="scientific">Camellia sinensis</name>
    <name type="common">Tea plant</name>
    <name type="synonym">Thea sinensis</name>
    <dbReference type="NCBI Taxonomy" id="4442"/>
    <lineage>
        <taxon>Eukaryota</taxon>
        <taxon>Viridiplantae</taxon>
        <taxon>Streptophyta</taxon>
        <taxon>Embryophyta</taxon>
        <taxon>Tracheophyta</taxon>
        <taxon>Spermatophyta</taxon>
        <taxon>Magnoliopsida</taxon>
        <taxon>eudicotyledons</taxon>
        <taxon>Gunneridae</taxon>
        <taxon>Pentapetalae</taxon>
        <taxon>asterids</taxon>
        <taxon>Ericales</taxon>
        <taxon>Theaceae</taxon>
        <taxon>Camellia</taxon>
    </lineage>
</organism>
<protein>
    <submittedName>
        <fullName evidence="2">Uncharacterized protein</fullName>
    </submittedName>
</protein>
<proteinExistence type="predicted"/>
<reference evidence="3" key="1">
    <citation type="journal article" date="2020" name="Nat. Commun.">
        <title>Genome assembly of wild tea tree DASZ reveals pedigree and selection history of tea varieties.</title>
        <authorList>
            <person name="Zhang W."/>
            <person name="Zhang Y."/>
            <person name="Qiu H."/>
            <person name="Guo Y."/>
            <person name="Wan H."/>
            <person name="Zhang X."/>
            <person name="Scossa F."/>
            <person name="Alseekh S."/>
            <person name="Zhang Q."/>
            <person name="Wang P."/>
            <person name="Xu L."/>
            <person name="Schmidt M.H."/>
            <person name="Jia X."/>
            <person name="Li D."/>
            <person name="Zhu A."/>
            <person name="Guo F."/>
            <person name="Chen W."/>
            <person name="Ni D."/>
            <person name="Usadel B."/>
            <person name="Fernie A.R."/>
            <person name="Wen W."/>
        </authorList>
    </citation>
    <scope>NUCLEOTIDE SEQUENCE [LARGE SCALE GENOMIC DNA]</scope>
    <source>
        <strain evidence="3">cv. G240</strain>
    </source>
</reference>
<feature type="region of interest" description="Disordered" evidence="1">
    <location>
        <begin position="194"/>
        <end position="246"/>
    </location>
</feature>
<feature type="compositionally biased region" description="Basic and acidic residues" evidence="1">
    <location>
        <begin position="92"/>
        <end position="109"/>
    </location>
</feature>
<evidence type="ECO:0000256" key="1">
    <source>
        <dbReference type="SAM" id="MobiDB-lite"/>
    </source>
</evidence>
<keyword evidence="3" id="KW-1185">Reference proteome</keyword>
<evidence type="ECO:0000313" key="3">
    <source>
        <dbReference type="Proteomes" id="UP000593564"/>
    </source>
</evidence>
<sequence>MLCIAVSHSMCLASNFGVHSMHRSCKSTPQPSCINMRDWWHEDRGLHSLKSSHAYICENTLSCPFVALCCSKSEIGSLPELDTHSKNNCKQRQTEASRRPRKRSVSEQRLPEQWITPSVDNQIEIPIVAIEIDLPIVQTNQDSMAVPTGVEEMMRQMQEAMRAMQQDAVSRDEFAKQQAKIMAQQAELIAKLQQQNGASASHPVPLPPRIPAPEEAPNVQADTDIPTGPAPPPILPQLSKAPTPVNQPDTPFEFKVDHTALKLSKLEKLFKKSQGVKATRISRTDIPMWL</sequence>
<reference evidence="2 3" key="2">
    <citation type="submission" date="2020-07" db="EMBL/GenBank/DDBJ databases">
        <title>Genome assembly of wild tea tree DASZ reveals pedigree and selection history of tea varieties.</title>
        <authorList>
            <person name="Zhang W."/>
        </authorList>
    </citation>
    <scope>NUCLEOTIDE SEQUENCE [LARGE SCALE GENOMIC DNA]</scope>
    <source>
        <strain evidence="3">cv. G240</strain>
        <tissue evidence="2">Leaf</tissue>
    </source>
</reference>
<comment type="caution">
    <text evidence="2">The sequence shown here is derived from an EMBL/GenBank/DDBJ whole genome shotgun (WGS) entry which is preliminary data.</text>
</comment>
<evidence type="ECO:0000313" key="2">
    <source>
        <dbReference type="EMBL" id="KAF5932062.1"/>
    </source>
</evidence>